<evidence type="ECO:0000256" key="9">
    <source>
        <dbReference type="ARBA" id="ARBA00055191"/>
    </source>
</evidence>
<dbReference type="PANTHER" id="PTHR11088">
    <property type="entry name" value="TRNA DIMETHYLALLYLTRANSFERASE"/>
    <property type="match status" value="1"/>
</dbReference>
<evidence type="ECO:0000256" key="7">
    <source>
        <dbReference type="ARBA" id="ARBA00051744"/>
    </source>
</evidence>
<dbReference type="GO" id="GO:0005524">
    <property type="term" value="F:ATP binding"/>
    <property type="evidence" value="ECO:0007669"/>
    <property type="project" value="UniProtKB-KW"/>
</dbReference>
<dbReference type="GO" id="GO:0052622">
    <property type="term" value="F:ATP/ADP dimethylallyltransferase activity"/>
    <property type="evidence" value="ECO:0007669"/>
    <property type="project" value="UniProtKB-EC"/>
</dbReference>
<dbReference type="InterPro" id="IPR039657">
    <property type="entry name" value="Dimethylallyltransferase"/>
</dbReference>
<name>A0A835JXW9_9ROSI</name>
<dbReference type="GO" id="GO:0005739">
    <property type="term" value="C:mitochondrion"/>
    <property type="evidence" value="ECO:0007669"/>
    <property type="project" value="TreeGrafter"/>
</dbReference>
<dbReference type="EC" id="2.5.1.112" evidence="10"/>
<dbReference type="EMBL" id="JADGMS010000008">
    <property type="protein sequence ID" value="KAF9678058.1"/>
    <property type="molecule type" value="Genomic_DNA"/>
</dbReference>
<evidence type="ECO:0000256" key="1">
    <source>
        <dbReference type="ARBA" id="ARBA00005842"/>
    </source>
</evidence>
<evidence type="ECO:0000256" key="2">
    <source>
        <dbReference type="ARBA" id="ARBA00022679"/>
    </source>
</evidence>
<comment type="similarity">
    <text evidence="1">Belongs to the IPP transferase family.</text>
</comment>
<comment type="function">
    <text evidence="9">Involved in cytokinin biosynthesis. Catalyzes the transfer of an isopentenyl group from dimethylallyl diphosphate (DMAPP) to ATP and ADP.</text>
</comment>
<dbReference type="InterPro" id="IPR027417">
    <property type="entry name" value="P-loop_NTPase"/>
</dbReference>
<dbReference type="SUPFAM" id="SSF52540">
    <property type="entry name" value="P-loop containing nucleoside triphosphate hydrolases"/>
    <property type="match status" value="1"/>
</dbReference>
<organism evidence="11 12">
    <name type="scientific">Salix dunnii</name>
    <dbReference type="NCBI Taxonomy" id="1413687"/>
    <lineage>
        <taxon>Eukaryota</taxon>
        <taxon>Viridiplantae</taxon>
        <taxon>Streptophyta</taxon>
        <taxon>Embryophyta</taxon>
        <taxon>Tracheophyta</taxon>
        <taxon>Spermatophyta</taxon>
        <taxon>Magnoliopsida</taxon>
        <taxon>eudicotyledons</taxon>
        <taxon>Gunneridae</taxon>
        <taxon>Pentapetalae</taxon>
        <taxon>rosids</taxon>
        <taxon>fabids</taxon>
        <taxon>Malpighiales</taxon>
        <taxon>Salicaceae</taxon>
        <taxon>Saliceae</taxon>
        <taxon>Salix</taxon>
    </lineage>
</organism>
<comment type="caution">
    <text evidence="11">The sequence shown here is derived from an EMBL/GenBank/DDBJ whole genome shotgun (WGS) entry which is preliminary data.</text>
</comment>
<dbReference type="GO" id="GO:0006400">
    <property type="term" value="P:tRNA modification"/>
    <property type="evidence" value="ECO:0007669"/>
    <property type="project" value="TreeGrafter"/>
</dbReference>
<evidence type="ECO:0000256" key="8">
    <source>
        <dbReference type="ARBA" id="ARBA00052386"/>
    </source>
</evidence>
<dbReference type="OrthoDB" id="775260at2759"/>
<dbReference type="Proteomes" id="UP000657918">
    <property type="component" value="Chromosome 8"/>
</dbReference>
<reference evidence="11 12" key="1">
    <citation type="submission" date="2020-10" db="EMBL/GenBank/DDBJ databases">
        <title>Plant Genome Project.</title>
        <authorList>
            <person name="Zhang R.-G."/>
        </authorList>
    </citation>
    <scope>NUCLEOTIDE SEQUENCE [LARGE SCALE GENOMIC DNA]</scope>
    <source>
        <strain evidence="11">FAFU-HL-1</strain>
        <tissue evidence="11">Leaf</tissue>
    </source>
</reference>
<gene>
    <name evidence="11" type="ORF">SADUNF_Sadunf08G0172500</name>
</gene>
<protein>
    <recommendedName>
        <fullName evidence="10">adenylate dimethylallyltransferase (ADP/ATP-dependent)</fullName>
        <ecNumber evidence="10">2.5.1.112</ecNumber>
    </recommendedName>
</protein>
<evidence type="ECO:0000256" key="4">
    <source>
        <dbReference type="ARBA" id="ARBA00022741"/>
    </source>
</evidence>
<dbReference type="InterPro" id="IPR018022">
    <property type="entry name" value="IPT"/>
</dbReference>
<evidence type="ECO:0000256" key="5">
    <source>
        <dbReference type="ARBA" id="ARBA00022840"/>
    </source>
</evidence>
<dbReference type="HAMAP" id="MF_00185">
    <property type="entry name" value="IPP_trans"/>
    <property type="match status" value="1"/>
</dbReference>
<keyword evidence="12" id="KW-1185">Reference proteome</keyword>
<keyword evidence="5" id="KW-0067">ATP-binding</keyword>
<accession>A0A835JXW9</accession>
<keyword evidence="3" id="KW-0203">Cytokinin biosynthesis</keyword>
<dbReference type="AlphaFoldDB" id="A0A835JXW9"/>
<evidence type="ECO:0000256" key="3">
    <source>
        <dbReference type="ARBA" id="ARBA00022712"/>
    </source>
</evidence>
<keyword evidence="2" id="KW-0808">Transferase</keyword>
<dbReference type="Gene3D" id="3.40.50.300">
    <property type="entry name" value="P-loop containing nucleotide triphosphate hydrolases"/>
    <property type="match status" value="1"/>
</dbReference>
<evidence type="ECO:0000313" key="11">
    <source>
        <dbReference type="EMBL" id="KAF9678058.1"/>
    </source>
</evidence>
<sequence length="514" mass="56587">MPSFANLIPQALSLELFSRSLHGDLSSPSAFVTHRGSSFSATSGHPKSAISSSVPGNFSRSSVVICGTDYITFDDSSDSSLSSDTSTSGVIPDSHIASTSCVPCADSHIPSPPLEASLLPSLVTTSDIIPSASSSLSRPSPPTNHPMVTHAKNDKHLNSFYGAQRSLPARPPFQHNRSLSPLLFPAKSEPVLAILLLEHIKPRVKFQGELSMKPFFRRKDKVVFVLGPTGTGKSRLAIDLATHFPAEVVNCDKMQVYKGLDIATNKVTEEECRGVPHHLLGIADPNEDFTSEDFRHHASLVVNSIVKRNRLPIIAGGSNSYVVALANDDPEFRLRYECCFLWLDVPLPLLHSFVSDRVDRMVEVGLIDEVRSVFDATKFDDYSQGIKRAIGVPELDQFLRNEMIVDAKTSRELRDKAIEKIKENTCMLARRQSQKFKRLHSIWEMHRIDAAPVFLASAKEADNIWDQIVAGPSTEIVDQFLFDENHVSPVVPSEPVNMGVSFCSAPQLFVTAKF</sequence>
<keyword evidence="6" id="KW-0809">Transit peptide</keyword>
<dbReference type="PANTHER" id="PTHR11088:SF74">
    <property type="entry name" value="ADENYLATE ISOPENTENYLTRANSFERASE 5, CHLOROPLASTIC"/>
    <property type="match status" value="1"/>
</dbReference>
<evidence type="ECO:0000313" key="12">
    <source>
        <dbReference type="Proteomes" id="UP000657918"/>
    </source>
</evidence>
<dbReference type="FunFam" id="1.10.287.890:FF:000002">
    <property type="entry name" value="Adenylate isopentenyltransferase 5, chloroplastic"/>
    <property type="match status" value="1"/>
</dbReference>
<evidence type="ECO:0000256" key="10">
    <source>
        <dbReference type="ARBA" id="ARBA00066838"/>
    </source>
</evidence>
<dbReference type="GO" id="GO:0009824">
    <property type="term" value="F:AMP dimethylallyltransferase activity"/>
    <property type="evidence" value="ECO:0007669"/>
    <property type="project" value="UniProtKB-ARBA"/>
</dbReference>
<dbReference type="Gene3D" id="1.10.287.890">
    <property type="entry name" value="Crystal structure of tRNA isopentenylpyrophosphate transferase (bh2366) domain"/>
    <property type="match status" value="1"/>
</dbReference>
<dbReference type="Pfam" id="PF01715">
    <property type="entry name" value="IPPT"/>
    <property type="match status" value="2"/>
</dbReference>
<dbReference type="GO" id="GO:0052381">
    <property type="term" value="F:tRNA dimethylallyltransferase activity"/>
    <property type="evidence" value="ECO:0007669"/>
    <property type="project" value="InterPro"/>
</dbReference>
<proteinExistence type="inferred from homology"/>
<keyword evidence="4" id="KW-0547">Nucleotide-binding</keyword>
<comment type="catalytic activity">
    <reaction evidence="8">
        <text>dimethylallyl diphosphate + ADP = N(6)-(dimethylallyl)adenosine 5'-diphosphate + diphosphate</text>
        <dbReference type="Rhea" id="RHEA:36327"/>
        <dbReference type="ChEBI" id="CHEBI:33019"/>
        <dbReference type="ChEBI" id="CHEBI:57623"/>
        <dbReference type="ChEBI" id="CHEBI:73533"/>
        <dbReference type="ChEBI" id="CHEBI:456216"/>
        <dbReference type="EC" id="2.5.1.112"/>
    </reaction>
</comment>
<evidence type="ECO:0000256" key="6">
    <source>
        <dbReference type="ARBA" id="ARBA00022946"/>
    </source>
</evidence>
<comment type="catalytic activity">
    <reaction evidence="7">
        <text>dimethylallyl diphosphate + ATP = N(6)-(dimethylallyl)adenosine 5'-triphosphate + diphosphate</text>
        <dbReference type="Rhea" id="RHEA:36331"/>
        <dbReference type="ChEBI" id="CHEBI:30616"/>
        <dbReference type="ChEBI" id="CHEBI:33019"/>
        <dbReference type="ChEBI" id="CHEBI:57623"/>
        <dbReference type="ChEBI" id="CHEBI:73532"/>
        <dbReference type="EC" id="2.5.1.112"/>
    </reaction>
</comment>
<dbReference type="GO" id="GO:0009691">
    <property type="term" value="P:cytokinin biosynthetic process"/>
    <property type="evidence" value="ECO:0007669"/>
    <property type="project" value="UniProtKB-KW"/>
</dbReference>